<reference evidence="2 3" key="1">
    <citation type="submission" date="2013-07" db="EMBL/GenBank/DDBJ databases">
        <title>The Genome Sequence of Kwoniella mangroviensis CBS10435.</title>
        <authorList>
            <consortium name="The Broad Institute Genome Sequencing Platform"/>
            <person name="Cuomo C."/>
            <person name="Litvintseva A."/>
            <person name="Chen Y."/>
            <person name="Heitman J."/>
            <person name="Sun S."/>
            <person name="Springer D."/>
            <person name="Dromer F."/>
            <person name="Young S.K."/>
            <person name="Zeng Q."/>
            <person name="Gargeya S."/>
            <person name="Fitzgerald M."/>
            <person name="Abouelleil A."/>
            <person name="Alvarado L."/>
            <person name="Berlin A.M."/>
            <person name="Chapman S.B."/>
            <person name="Dewar J."/>
            <person name="Goldberg J."/>
            <person name="Griggs A."/>
            <person name="Gujja S."/>
            <person name="Hansen M."/>
            <person name="Howarth C."/>
            <person name="Imamovic A."/>
            <person name="Larimer J."/>
            <person name="McCowan C."/>
            <person name="Murphy C."/>
            <person name="Pearson M."/>
            <person name="Priest M."/>
            <person name="Roberts A."/>
            <person name="Saif S."/>
            <person name="Shea T."/>
            <person name="Sykes S."/>
            <person name="Wortman J."/>
            <person name="Nusbaum C."/>
            <person name="Birren B."/>
        </authorList>
    </citation>
    <scope>NUCLEOTIDE SEQUENCE [LARGE SCALE GENOMIC DNA]</scope>
    <source>
        <strain evidence="2 3">CBS 10435</strain>
    </source>
</reference>
<feature type="compositionally biased region" description="Polar residues" evidence="1">
    <location>
        <begin position="609"/>
        <end position="624"/>
    </location>
</feature>
<feature type="compositionally biased region" description="Basic and acidic residues" evidence="1">
    <location>
        <begin position="85"/>
        <end position="95"/>
    </location>
</feature>
<feature type="compositionally biased region" description="Basic residues" evidence="1">
    <location>
        <begin position="670"/>
        <end position="681"/>
    </location>
</feature>
<evidence type="ECO:0000313" key="3">
    <source>
        <dbReference type="Proteomes" id="UP000092583"/>
    </source>
</evidence>
<evidence type="ECO:0000256" key="1">
    <source>
        <dbReference type="SAM" id="MobiDB-lite"/>
    </source>
</evidence>
<keyword evidence="3" id="KW-1185">Reference proteome</keyword>
<feature type="compositionally biased region" description="Polar residues" evidence="1">
    <location>
        <begin position="419"/>
        <end position="430"/>
    </location>
</feature>
<feature type="region of interest" description="Disordered" evidence="1">
    <location>
        <begin position="609"/>
        <end position="697"/>
    </location>
</feature>
<accession>A0A1B9IZG9</accession>
<dbReference type="AlphaFoldDB" id="A0A1B9IZG9"/>
<dbReference type="STRING" id="1331196.A0A1B9IZG9"/>
<organism evidence="2 3">
    <name type="scientific">Kwoniella mangroviensis CBS 10435</name>
    <dbReference type="NCBI Taxonomy" id="1331196"/>
    <lineage>
        <taxon>Eukaryota</taxon>
        <taxon>Fungi</taxon>
        <taxon>Dikarya</taxon>
        <taxon>Basidiomycota</taxon>
        <taxon>Agaricomycotina</taxon>
        <taxon>Tremellomycetes</taxon>
        <taxon>Tremellales</taxon>
        <taxon>Cryptococcaceae</taxon>
        <taxon>Kwoniella</taxon>
    </lineage>
</organism>
<feature type="compositionally biased region" description="Polar residues" evidence="1">
    <location>
        <begin position="193"/>
        <end position="215"/>
    </location>
</feature>
<feature type="compositionally biased region" description="Polar residues" evidence="1">
    <location>
        <begin position="379"/>
        <end position="408"/>
    </location>
</feature>
<gene>
    <name evidence="2" type="ORF">L486_00557</name>
</gene>
<reference evidence="3" key="2">
    <citation type="submission" date="2013-12" db="EMBL/GenBank/DDBJ databases">
        <title>Evolution of pathogenesis and genome organization in the Tremellales.</title>
        <authorList>
            <person name="Cuomo C."/>
            <person name="Litvintseva A."/>
            <person name="Heitman J."/>
            <person name="Chen Y."/>
            <person name="Sun S."/>
            <person name="Springer D."/>
            <person name="Dromer F."/>
            <person name="Young S."/>
            <person name="Zeng Q."/>
            <person name="Chapman S."/>
            <person name="Gujja S."/>
            <person name="Saif S."/>
            <person name="Birren B."/>
        </authorList>
    </citation>
    <scope>NUCLEOTIDE SEQUENCE [LARGE SCALE GENOMIC DNA]</scope>
    <source>
        <strain evidence="3">CBS 10435</strain>
    </source>
</reference>
<protein>
    <submittedName>
        <fullName evidence="2">Uncharacterized protein</fullName>
    </submittedName>
</protein>
<feature type="region of interest" description="Disordered" evidence="1">
    <location>
        <begin position="1"/>
        <end position="285"/>
    </location>
</feature>
<feature type="region of interest" description="Disordered" evidence="1">
    <location>
        <begin position="314"/>
        <end position="591"/>
    </location>
</feature>
<feature type="compositionally biased region" description="Polar residues" evidence="1">
    <location>
        <begin position="462"/>
        <end position="475"/>
    </location>
</feature>
<feature type="compositionally biased region" description="Basic and acidic residues" evidence="1">
    <location>
        <begin position="334"/>
        <end position="355"/>
    </location>
</feature>
<feature type="compositionally biased region" description="Basic and acidic residues" evidence="1">
    <location>
        <begin position="55"/>
        <end position="70"/>
    </location>
</feature>
<sequence>MPGRASTTTSLYSDDPTEVPPLPTTFGVREGKLIDYDEPHVEHQEEEEKMVNPTDKLRELLNQMRKEVEINRPVNSLAYSEDEQEVRPRRQRDDAVASNNAGLSSPPRKRYGEESEDEEQSPPTPPPRIGNPYAARRGERRNSPNLPSSQPGRLPSRAAVLRNSTIRSPPSPEPIQPQPRVKSPPTRLEAFLASSTSSIHPIAKSSTSGQLQTNLMRKDSGSSTSSSRKGKDRAISPILSLPQETQSISSRRNRFRQTPPPEAVKSHRRPQTPRRISVDLAPEDMSSFARNAVDLEVRGEVELDLDEGLSALGWEESSQSVIEDSVDIPQSQRRGHEDNLRRSTSRSPDRRDRSRNVQPRFGSISPIQSRQGVDVHSSIGKSQTRHSSISPENNQRNSQPRYLSSSPPAGNALRRSHNQNRFPDGQTQPVDSPPRNSRHTSPRHGDSSPSPPLPALPEPDMSAQSEISEIDTYSSRRAALIRSTSRSASGSTSTSTARSGSQTPSQSFGTATGLRSRLSQRSSVERSEEVSEGDILPKRSPTKWKRSSLQKDTPESIHGRTSPVPLTRQSSNLPSPVRKEYTPPRGVEDIPIPIQDPIQVNIALAPPSLSTPTKSANPNVSTLLTPKPPGAWQPISKPKVRFSPSPLSQHSPIRPDTPSRDESEEGVSTHRLRVSPRRSPKAKTISKEQEQEQEVGNESFLGRLKGSLSSPLKKTKIQIPIPPKSNTFTLSTTSLQHAKSTTTAAEQNLLITQKQWLEALSAINTAANTSSTVVRKGWGWSTWVLWGLVEVLILWSVFRATLDYATSLTHISTLDPFHPLSLPFRQSTTSTSTWSNGPFGSISLELSIPSALQTLVGGNGGYGNVNFFDLMESWGIWSKFFATPVAGGGGRMLAGGVGGVPS</sequence>
<feature type="compositionally biased region" description="Polar residues" evidence="1">
    <location>
        <begin position="1"/>
        <end position="12"/>
    </location>
</feature>
<dbReference type="Proteomes" id="UP000092583">
    <property type="component" value="Unassembled WGS sequence"/>
</dbReference>
<feature type="compositionally biased region" description="Polar residues" evidence="1">
    <location>
        <begin position="316"/>
        <end position="332"/>
    </location>
</feature>
<feature type="compositionally biased region" description="Low complexity" evidence="1">
    <location>
        <begin position="482"/>
        <end position="501"/>
    </location>
</feature>
<feature type="compositionally biased region" description="Basic and acidic residues" evidence="1">
    <location>
        <begin position="577"/>
        <end position="588"/>
    </location>
</feature>
<proteinExistence type="predicted"/>
<name>A0A1B9IZG9_9TREE</name>
<evidence type="ECO:0000313" key="2">
    <source>
        <dbReference type="EMBL" id="OCF60913.1"/>
    </source>
</evidence>
<dbReference type="OrthoDB" id="2565049at2759"/>
<feature type="compositionally biased region" description="Basic and acidic residues" evidence="1">
    <location>
        <begin position="29"/>
        <end position="43"/>
    </location>
</feature>
<dbReference type="EMBL" id="KI669459">
    <property type="protein sequence ID" value="OCF60913.1"/>
    <property type="molecule type" value="Genomic_DNA"/>
</dbReference>